<dbReference type="HOGENOM" id="CLU_696461_0_0_1"/>
<dbReference type="InterPro" id="IPR032675">
    <property type="entry name" value="LRR_dom_sf"/>
</dbReference>
<dbReference type="EMBL" id="KE504132">
    <property type="protein sequence ID" value="EPT02991.1"/>
    <property type="molecule type" value="Genomic_DNA"/>
</dbReference>
<keyword evidence="2" id="KW-1185">Reference proteome</keyword>
<accession>S8FNY8</accession>
<dbReference type="InParanoid" id="S8FNY8"/>
<evidence type="ECO:0000313" key="2">
    <source>
        <dbReference type="Proteomes" id="UP000015241"/>
    </source>
</evidence>
<gene>
    <name evidence="1" type="ORF">FOMPIDRAFT_1022611</name>
</gene>
<dbReference type="Proteomes" id="UP000015241">
    <property type="component" value="Unassembled WGS sequence"/>
</dbReference>
<evidence type="ECO:0000313" key="1">
    <source>
        <dbReference type="EMBL" id="EPT02991.1"/>
    </source>
</evidence>
<dbReference type="AlphaFoldDB" id="S8FNY8"/>
<dbReference type="Gene3D" id="3.80.10.10">
    <property type="entry name" value="Ribonuclease Inhibitor"/>
    <property type="match status" value="1"/>
</dbReference>
<proteinExistence type="predicted"/>
<protein>
    <recommendedName>
        <fullName evidence="3">F-box domain-containing protein</fullName>
    </recommendedName>
</protein>
<sequence length="396" mass="44141">MVKELDLDGYTLPEHARHRAAGDTPSWRRTEIVTYFPNLRSLTLVQTIVTREFLVAMRSLDHLRSLSISHCSFAPLKERCKPPPCAMQLDHFEALCLDGVDPYIPELTSLVHASSIRSLKVTEWSLTRALLHSLPGSRLERLDVPFEPHSSAVLFRFLADTPTLSELSLVSTPETSGDVTLQGAPPQISLPALKKLRCPLILLPVLFSGGSVSRLSIMDVCDWICPNALTDNRLLLPLKCSQIRDLEVPAWVFYHYPVQQYAPSLVNLSICFDLLTFTAPLEQVVRDICALGRTSKLRGLKMRFISAVWKLNLPLQHKMIAQHLARACPAATRISFDDAIEWRKELAGAKWKPVIRSLDTIKALLTTQPDVRKVIQVTDFDGALAAALDGEVGLSV</sequence>
<reference evidence="1 2" key="1">
    <citation type="journal article" date="2012" name="Science">
        <title>The Paleozoic origin of enzymatic lignin decomposition reconstructed from 31 fungal genomes.</title>
        <authorList>
            <person name="Floudas D."/>
            <person name="Binder M."/>
            <person name="Riley R."/>
            <person name="Barry K."/>
            <person name="Blanchette R.A."/>
            <person name="Henrissat B."/>
            <person name="Martinez A.T."/>
            <person name="Otillar R."/>
            <person name="Spatafora J.W."/>
            <person name="Yadav J.S."/>
            <person name="Aerts A."/>
            <person name="Benoit I."/>
            <person name="Boyd A."/>
            <person name="Carlson A."/>
            <person name="Copeland A."/>
            <person name="Coutinho P.M."/>
            <person name="de Vries R.P."/>
            <person name="Ferreira P."/>
            <person name="Findley K."/>
            <person name="Foster B."/>
            <person name="Gaskell J."/>
            <person name="Glotzer D."/>
            <person name="Gorecki P."/>
            <person name="Heitman J."/>
            <person name="Hesse C."/>
            <person name="Hori C."/>
            <person name="Igarashi K."/>
            <person name="Jurgens J.A."/>
            <person name="Kallen N."/>
            <person name="Kersten P."/>
            <person name="Kohler A."/>
            <person name="Kuees U."/>
            <person name="Kumar T.K.A."/>
            <person name="Kuo A."/>
            <person name="LaButti K."/>
            <person name="Larrondo L.F."/>
            <person name="Lindquist E."/>
            <person name="Ling A."/>
            <person name="Lombard V."/>
            <person name="Lucas S."/>
            <person name="Lundell T."/>
            <person name="Martin R."/>
            <person name="McLaughlin D.J."/>
            <person name="Morgenstern I."/>
            <person name="Morin E."/>
            <person name="Murat C."/>
            <person name="Nagy L.G."/>
            <person name="Nolan M."/>
            <person name="Ohm R.A."/>
            <person name="Patyshakuliyeva A."/>
            <person name="Rokas A."/>
            <person name="Ruiz-Duenas F.J."/>
            <person name="Sabat G."/>
            <person name="Salamov A."/>
            <person name="Samejima M."/>
            <person name="Schmutz J."/>
            <person name="Slot J.C."/>
            <person name="St John F."/>
            <person name="Stenlid J."/>
            <person name="Sun H."/>
            <person name="Sun S."/>
            <person name="Syed K."/>
            <person name="Tsang A."/>
            <person name="Wiebenga A."/>
            <person name="Young D."/>
            <person name="Pisabarro A."/>
            <person name="Eastwood D.C."/>
            <person name="Martin F."/>
            <person name="Cullen D."/>
            <person name="Grigoriev I.V."/>
            <person name="Hibbett D.S."/>
        </authorList>
    </citation>
    <scope>NUCLEOTIDE SEQUENCE</scope>
    <source>
        <strain evidence="2">FP-58527</strain>
    </source>
</reference>
<organism evidence="1 2">
    <name type="scientific">Fomitopsis schrenkii</name>
    <name type="common">Brown rot fungus</name>
    <dbReference type="NCBI Taxonomy" id="2126942"/>
    <lineage>
        <taxon>Eukaryota</taxon>
        <taxon>Fungi</taxon>
        <taxon>Dikarya</taxon>
        <taxon>Basidiomycota</taxon>
        <taxon>Agaricomycotina</taxon>
        <taxon>Agaricomycetes</taxon>
        <taxon>Polyporales</taxon>
        <taxon>Fomitopsis</taxon>
    </lineage>
</organism>
<evidence type="ECO:0008006" key="3">
    <source>
        <dbReference type="Google" id="ProtNLM"/>
    </source>
</evidence>
<dbReference type="SUPFAM" id="SSF52058">
    <property type="entry name" value="L domain-like"/>
    <property type="match status" value="1"/>
</dbReference>
<dbReference type="OrthoDB" id="3256662at2759"/>
<name>S8FNY8_FOMSC</name>